<evidence type="ECO:0000313" key="1">
    <source>
        <dbReference type="EMBL" id="PGH07611.1"/>
    </source>
</evidence>
<organism evidence="1 2">
    <name type="scientific">Blastomyces parvus</name>
    <dbReference type="NCBI Taxonomy" id="2060905"/>
    <lineage>
        <taxon>Eukaryota</taxon>
        <taxon>Fungi</taxon>
        <taxon>Dikarya</taxon>
        <taxon>Ascomycota</taxon>
        <taxon>Pezizomycotina</taxon>
        <taxon>Eurotiomycetes</taxon>
        <taxon>Eurotiomycetidae</taxon>
        <taxon>Onygenales</taxon>
        <taxon>Ajellomycetaceae</taxon>
        <taxon>Blastomyces</taxon>
    </lineage>
</organism>
<comment type="caution">
    <text evidence="1">The sequence shown here is derived from an EMBL/GenBank/DDBJ whole genome shotgun (WGS) entry which is preliminary data.</text>
</comment>
<reference evidence="1 2" key="1">
    <citation type="submission" date="2017-10" db="EMBL/GenBank/DDBJ databases">
        <title>Comparative genomics in systemic dimorphic fungi from Ajellomycetaceae.</title>
        <authorList>
            <person name="Munoz J.F."/>
            <person name="Mcewen J.G."/>
            <person name="Clay O.K."/>
            <person name="Cuomo C.A."/>
        </authorList>
    </citation>
    <scope>NUCLEOTIDE SEQUENCE [LARGE SCALE GENOMIC DNA]</scope>
    <source>
        <strain evidence="1 2">UAMH130</strain>
    </source>
</reference>
<name>A0A2B7XFR0_9EURO</name>
<protein>
    <recommendedName>
        <fullName evidence="3">Protein kinase domain-containing protein</fullName>
    </recommendedName>
</protein>
<evidence type="ECO:0008006" key="3">
    <source>
        <dbReference type="Google" id="ProtNLM"/>
    </source>
</evidence>
<dbReference type="OrthoDB" id="4267316at2759"/>
<dbReference type="EMBL" id="PDNC01000013">
    <property type="protein sequence ID" value="PGH07611.1"/>
    <property type="molecule type" value="Genomic_DNA"/>
</dbReference>
<dbReference type="AlphaFoldDB" id="A0A2B7XFR0"/>
<evidence type="ECO:0000313" key="2">
    <source>
        <dbReference type="Proteomes" id="UP000224080"/>
    </source>
</evidence>
<keyword evidence="2" id="KW-1185">Reference proteome</keyword>
<sequence>MPVSLLLTSHSLGSYTLQWPIDGTTTRMVRLILIELVGGTSMQQLSPLKFSQRYCQDIMKAVIDAETSLYTSKTRKVTIIDFGKTRLGRTPYPAGEQQYLSGVPISPLSAGTRLGDFGMPLMPESIGTGNFWLEDVYEDTRASITDRMRIVWLPPILTQPLEPLPDDNESE</sequence>
<gene>
    <name evidence="1" type="ORF">GX51_01619</name>
</gene>
<accession>A0A2B7XFR0</accession>
<proteinExistence type="predicted"/>
<dbReference type="Proteomes" id="UP000224080">
    <property type="component" value="Unassembled WGS sequence"/>
</dbReference>